<reference evidence="1" key="1">
    <citation type="submission" date="2020-10" db="EMBL/GenBank/DDBJ databases">
        <authorList>
            <person name="Gilroy R."/>
        </authorList>
    </citation>
    <scope>NUCLEOTIDE SEQUENCE</scope>
    <source>
        <strain evidence="1">ChiBcec6-7307</strain>
    </source>
</reference>
<name>A0A9D1NZ00_9FIRM</name>
<dbReference type="EMBL" id="DVOS01000050">
    <property type="protein sequence ID" value="HIV23445.1"/>
    <property type="molecule type" value="Genomic_DNA"/>
</dbReference>
<gene>
    <name evidence="1" type="ORF">IAC80_05850</name>
</gene>
<evidence type="ECO:0000313" key="1">
    <source>
        <dbReference type="EMBL" id="HIV23445.1"/>
    </source>
</evidence>
<sequence>MLTYLILGMLGALAGYTVYTLTVEVLDRTNIKSLLGSALGKVSANRKMRAVIKAMTKSTEHTRVKLDILDELDGRKVYEAEIIGKQVNNLYEGSVIYNIA</sequence>
<accession>A0A9D1NZ00</accession>
<comment type="caution">
    <text evidence="1">The sequence shown here is derived from an EMBL/GenBank/DDBJ whole genome shotgun (WGS) entry which is preliminary data.</text>
</comment>
<proteinExistence type="predicted"/>
<protein>
    <submittedName>
        <fullName evidence="1">Uncharacterized protein</fullName>
    </submittedName>
</protein>
<dbReference type="Proteomes" id="UP000886889">
    <property type="component" value="Unassembled WGS sequence"/>
</dbReference>
<organism evidence="1 2">
    <name type="scientific">Candidatus Merdiplasma excrementigallinarum</name>
    <dbReference type="NCBI Taxonomy" id="2840864"/>
    <lineage>
        <taxon>Bacteria</taxon>
        <taxon>Bacillati</taxon>
        <taxon>Bacillota</taxon>
        <taxon>Clostridia</taxon>
        <taxon>Lachnospirales</taxon>
        <taxon>Lachnospiraceae</taxon>
        <taxon>Lachnospiraceae incertae sedis</taxon>
        <taxon>Candidatus Merdiplasma</taxon>
    </lineage>
</organism>
<evidence type="ECO:0000313" key="2">
    <source>
        <dbReference type="Proteomes" id="UP000886889"/>
    </source>
</evidence>
<reference evidence="1" key="2">
    <citation type="journal article" date="2021" name="PeerJ">
        <title>Extensive microbial diversity within the chicken gut microbiome revealed by metagenomics and culture.</title>
        <authorList>
            <person name="Gilroy R."/>
            <person name="Ravi A."/>
            <person name="Getino M."/>
            <person name="Pursley I."/>
            <person name="Horton D.L."/>
            <person name="Alikhan N.F."/>
            <person name="Baker D."/>
            <person name="Gharbi K."/>
            <person name="Hall N."/>
            <person name="Watson M."/>
            <person name="Adriaenssens E.M."/>
            <person name="Foster-Nyarko E."/>
            <person name="Jarju S."/>
            <person name="Secka A."/>
            <person name="Antonio M."/>
            <person name="Oren A."/>
            <person name="Chaudhuri R.R."/>
            <person name="La Ragione R."/>
            <person name="Hildebrand F."/>
            <person name="Pallen M.J."/>
        </authorList>
    </citation>
    <scope>NUCLEOTIDE SEQUENCE</scope>
    <source>
        <strain evidence="1">ChiBcec6-7307</strain>
    </source>
</reference>
<dbReference type="AlphaFoldDB" id="A0A9D1NZ00"/>